<name>A0AAX4J4N4_9PEZI</name>
<gene>
    <name evidence="2" type="ORF">CDEST_15489</name>
</gene>
<protein>
    <submittedName>
        <fullName evidence="2">Uncharacterized protein</fullName>
    </submittedName>
</protein>
<reference evidence="3" key="1">
    <citation type="journal article" date="2023" name="bioRxiv">
        <title>Complete genome of the Medicago anthracnose fungus, Colletotrichum destructivum, reveals a mini-chromosome-like region within a core chromosome.</title>
        <authorList>
            <person name="Lapalu N."/>
            <person name="Simon A."/>
            <person name="Lu A."/>
            <person name="Plaumann P.-L."/>
            <person name="Amselem J."/>
            <person name="Pigne S."/>
            <person name="Auger A."/>
            <person name="Koch C."/>
            <person name="Dallery J.-F."/>
            <person name="O'Connell R.J."/>
        </authorList>
    </citation>
    <scope>NUCLEOTIDE SEQUENCE [LARGE SCALE GENOMIC DNA]</scope>
    <source>
        <strain evidence="3">CBS 520.97</strain>
    </source>
</reference>
<dbReference type="GeneID" id="87951989"/>
<feature type="region of interest" description="Disordered" evidence="1">
    <location>
        <begin position="223"/>
        <end position="248"/>
    </location>
</feature>
<sequence>MHRTDFCPLREGNIAFSLSTHAENNGFKRTNMATRSRPIKHQLKEIPTITDSRPPKKVKSDDCNLSMLVTCPRTIGDWPKVSNAIATAFATTVPKTYSLYAAESFDSHNCNQCNPSPHEAYMNLQQPERDLDMSIYWPCQEVMQQQTVAEESATATVITPDNVLHVSSETTPNGPATVYFRELNSFLFFSNDKDTLWSFPTALVTVAAEPSTDATVPDFKVADTEGEERSTQAYNVSSPPSMLPSGVESLSTTQRHDQILGPEHPIYINPSVLFQPNNSALEPKTSYPSTEVHPGSAEYAIALSQRRSRGSGQSSGLNETPWLPLAPPTNPGRSAKTSSSTSTEDSLLTHRQHIARMFPPSLESEEDPDDEVPSSPAFCVDFDDLTSDLLLGHAN</sequence>
<proteinExistence type="predicted"/>
<evidence type="ECO:0000313" key="2">
    <source>
        <dbReference type="EMBL" id="WQF90475.1"/>
    </source>
</evidence>
<keyword evidence="3" id="KW-1185">Reference proteome</keyword>
<feature type="region of interest" description="Disordered" evidence="1">
    <location>
        <begin position="305"/>
        <end position="347"/>
    </location>
</feature>
<dbReference type="AlphaFoldDB" id="A0AAX4J4N4"/>
<accession>A0AAX4J4N4</accession>
<evidence type="ECO:0000256" key="1">
    <source>
        <dbReference type="SAM" id="MobiDB-lite"/>
    </source>
</evidence>
<dbReference type="EMBL" id="CP137316">
    <property type="protein sequence ID" value="WQF90475.1"/>
    <property type="molecule type" value="Genomic_DNA"/>
</dbReference>
<dbReference type="RefSeq" id="XP_062787696.1">
    <property type="nucleotide sequence ID" value="XM_062931645.1"/>
</dbReference>
<dbReference type="Proteomes" id="UP001322277">
    <property type="component" value="Chromosome 12"/>
</dbReference>
<evidence type="ECO:0000313" key="3">
    <source>
        <dbReference type="Proteomes" id="UP001322277"/>
    </source>
</evidence>
<organism evidence="2 3">
    <name type="scientific">Colletotrichum destructivum</name>
    <dbReference type="NCBI Taxonomy" id="34406"/>
    <lineage>
        <taxon>Eukaryota</taxon>
        <taxon>Fungi</taxon>
        <taxon>Dikarya</taxon>
        <taxon>Ascomycota</taxon>
        <taxon>Pezizomycotina</taxon>
        <taxon>Sordariomycetes</taxon>
        <taxon>Hypocreomycetidae</taxon>
        <taxon>Glomerellales</taxon>
        <taxon>Glomerellaceae</taxon>
        <taxon>Colletotrichum</taxon>
        <taxon>Colletotrichum destructivum species complex</taxon>
    </lineage>
</organism>
<feature type="compositionally biased region" description="Polar residues" evidence="1">
    <location>
        <begin position="231"/>
        <end position="240"/>
    </location>
</feature>
<dbReference type="KEGG" id="cdet:87951989"/>